<dbReference type="EMBL" id="JABSTR010000005">
    <property type="protein sequence ID" value="KAH9372064.1"/>
    <property type="molecule type" value="Genomic_DNA"/>
</dbReference>
<dbReference type="VEuPathDB" id="VectorBase:HLOH_052995"/>
<evidence type="ECO:0000313" key="1">
    <source>
        <dbReference type="EMBL" id="KAH9372064.1"/>
    </source>
</evidence>
<keyword evidence="2" id="KW-1185">Reference proteome</keyword>
<dbReference type="OrthoDB" id="10062362at2759"/>
<organism evidence="1 2">
    <name type="scientific">Haemaphysalis longicornis</name>
    <name type="common">Bush tick</name>
    <dbReference type="NCBI Taxonomy" id="44386"/>
    <lineage>
        <taxon>Eukaryota</taxon>
        <taxon>Metazoa</taxon>
        <taxon>Ecdysozoa</taxon>
        <taxon>Arthropoda</taxon>
        <taxon>Chelicerata</taxon>
        <taxon>Arachnida</taxon>
        <taxon>Acari</taxon>
        <taxon>Parasitiformes</taxon>
        <taxon>Ixodida</taxon>
        <taxon>Ixodoidea</taxon>
        <taxon>Ixodidae</taxon>
        <taxon>Haemaphysalinae</taxon>
        <taxon>Haemaphysalis</taxon>
    </lineage>
</organism>
<dbReference type="AlphaFoldDB" id="A0A9J6GC81"/>
<proteinExistence type="predicted"/>
<dbReference type="PANTHER" id="PTHR33053:SF25">
    <property type="entry name" value="TRANSPOSASE DOMAIN-CONTAINING PROTEIN"/>
    <property type="match status" value="1"/>
</dbReference>
<accession>A0A9J6GC81</accession>
<name>A0A9J6GC81_HAELO</name>
<dbReference type="Proteomes" id="UP000821853">
    <property type="component" value="Chromosome 3"/>
</dbReference>
<comment type="caution">
    <text evidence="1">The sequence shown here is derived from an EMBL/GenBank/DDBJ whole genome shotgun (WGS) entry which is preliminary data.</text>
</comment>
<protein>
    <submittedName>
        <fullName evidence="1">Uncharacterized protein</fullName>
    </submittedName>
</protein>
<reference evidence="1 2" key="1">
    <citation type="journal article" date="2020" name="Cell">
        <title>Large-Scale Comparative Analyses of Tick Genomes Elucidate Their Genetic Diversity and Vector Capacities.</title>
        <authorList>
            <consortium name="Tick Genome and Microbiome Consortium (TIGMIC)"/>
            <person name="Jia N."/>
            <person name="Wang J."/>
            <person name="Shi W."/>
            <person name="Du L."/>
            <person name="Sun Y."/>
            <person name="Zhan W."/>
            <person name="Jiang J.F."/>
            <person name="Wang Q."/>
            <person name="Zhang B."/>
            <person name="Ji P."/>
            <person name="Bell-Sakyi L."/>
            <person name="Cui X.M."/>
            <person name="Yuan T.T."/>
            <person name="Jiang B.G."/>
            <person name="Yang W.F."/>
            <person name="Lam T.T."/>
            <person name="Chang Q.C."/>
            <person name="Ding S.J."/>
            <person name="Wang X.J."/>
            <person name="Zhu J.G."/>
            <person name="Ruan X.D."/>
            <person name="Zhao L."/>
            <person name="Wei J.T."/>
            <person name="Ye R.Z."/>
            <person name="Que T.C."/>
            <person name="Du C.H."/>
            <person name="Zhou Y.H."/>
            <person name="Cheng J.X."/>
            <person name="Dai P.F."/>
            <person name="Guo W.B."/>
            <person name="Han X.H."/>
            <person name="Huang E.J."/>
            <person name="Li L.F."/>
            <person name="Wei W."/>
            <person name="Gao Y.C."/>
            <person name="Liu J.Z."/>
            <person name="Shao H.Z."/>
            <person name="Wang X."/>
            <person name="Wang C.C."/>
            <person name="Yang T.C."/>
            <person name="Huo Q.B."/>
            <person name="Li W."/>
            <person name="Chen H.Y."/>
            <person name="Chen S.E."/>
            <person name="Zhou L.G."/>
            <person name="Ni X.B."/>
            <person name="Tian J.H."/>
            <person name="Sheng Y."/>
            <person name="Liu T."/>
            <person name="Pan Y.S."/>
            <person name="Xia L.Y."/>
            <person name="Li J."/>
            <person name="Zhao F."/>
            <person name="Cao W.C."/>
        </authorList>
    </citation>
    <scope>NUCLEOTIDE SEQUENCE [LARGE SCALE GENOMIC DNA]</scope>
    <source>
        <strain evidence="1">HaeL-2018</strain>
    </source>
</reference>
<evidence type="ECO:0000313" key="2">
    <source>
        <dbReference type="Proteomes" id="UP000821853"/>
    </source>
</evidence>
<dbReference type="PANTHER" id="PTHR33053">
    <property type="entry name" value="PROTEIN, PUTATIVE-RELATED"/>
    <property type="match status" value="1"/>
</dbReference>
<gene>
    <name evidence="1" type="ORF">HPB48_019231</name>
</gene>
<sequence>MQQLGLGLVRQFSIDYMNMVLLGVVRKFLKVLGGGAIRSQWDVINEKTNLLHLHTPCDFSRKLRTLKDGERWKAVEARLFLLYVCPCVLKESYEHFLVLHVAIRILCAKGSPNNLVSYAEEMFKFFVEKAQSQKLSGTLQCLEGPSPAECELQKHTSVMY</sequence>
<dbReference type="OMA" id="FHCAIRI"/>